<protein>
    <recommendedName>
        <fullName evidence="4">DUF4244 domain-containing protein</fullName>
    </recommendedName>
</protein>
<dbReference type="AlphaFoldDB" id="A0A179B4P3"/>
<evidence type="ECO:0000313" key="3">
    <source>
        <dbReference type="Proteomes" id="UP000078368"/>
    </source>
</evidence>
<dbReference type="RefSeq" id="WP_064231056.1">
    <property type="nucleotide sequence ID" value="NZ_LVZK01000001.1"/>
</dbReference>
<dbReference type="EMBL" id="LVZK01000001">
    <property type="protein sequence ID" value="OAP86203.1"/>
    <property type="molecule type" value="Genomic_DNA"/>
</dbReference>
<dbReference type="Proteomes" id="UP000078368">
    <property type="component" value="Unassembled WGS sequence"/>
</dbReference>
<gene>
    <name evidence="2" type="ORF">A4H34_03250</name>
</gene>
<accession>A0A179B4P3</accession>
<feature type="transmembrane region" description="Helical" evidence="1">
    <location>
        <begin position="24"/>
        <end position="42"/>
    </location>
</feature>
<proteinExistence type="predicted"/>
<organism evidence="2 3">
    <name type="scientific">Peptidiphaga gingivicola</name>
    <dbReference type="NCBI Taxonomy" id="2741497"/>
    <lineage>
        <taxon>Bacteria</taxon>
        <taxon>Bacillati</taxon>
        <taxon>Actinomycetota</taxon>
        <taxon>Actinomycetes</taxon>
        <taxon>Actinomycetales</taxon>
        <taxon>Actinomycetaceae</taxon>
        <taxon>Peptidiphaga</taxon>
    </lineage>
</organism>
<dbReference type="STRING" id="1823756.A4H34_03250"/>
<evidence type="ECO:0000313" key="2">
    <source>
        <dbReference type="EMBL" id="OAP86203.1"/>
    </source>
</evidence>
<dbReference type="Pfam" id="PF14029">
    <property type="entry name" value="DUF4244"/>
    <property type="match status" value="1"/>
</dbReference>
<evidence type="ECO:0008006" key="4">
    <source>
        <dbReference type="Google" id="ProtNLM"/>
    </source>
</evidence>
<keyword evidence="1" id="KW-0472">Membrane</keyword>
<name>A0A179B4P3_9ACTO</name>
<evidence type="ECO:0000256" key="1">
    <source>
        <dbReference type="SAM" id="Phobius"/>
    </source>
</evidence>
<comment type="caution">
    <text evidence="2">The sequence shown here is derived from an EMBL/GenBank/DDBJ whole genome shotgun (WGS) entry which is preliminary data.</text>
</comment>
<sequence>MTTSKSFVDIDKTSGEAGMATAEYAIGTVTATGVAGVLWWLVNQDWFRNGMKALLSKIFSVPGM</sequence>
<keyword evidence="1" id="KW-0812">Transmembrane</keyword>
<reference evidence="2 3" key="1">
    <citation type="submission" date="2016-04" db="EMBL/GenBank/DDBJ databases">
        <title>Peptidophaga gingivicola gen. nov., sp. nov., isolated from human subgingival plaque.</title>
        <authorList>
            <person name="Beall C.J."/>
            <person name="Mokrzan E.M."/>
            <person name="Griffen A.L."/>
            <person name="Leys E.J."/>
        </authorList>
    </citation>
    <scope>NUCLEOTIDE SEQUENCE [LARGE SCALE GENOMIC DNA]</scope>
    <source>
        <strain evidence="2 3">BA112</strain>
    </source>
</reference>
<keyword evidence="1" id="KW-1133">Transmembrane helix</keyword>
<keyword evidence="3" id="KW-1185">Reference proteome</keyword>
<dbReference type="InterPro" id="IPR025338">
    <property type="entry name" value="DUF4244"/>
</dbReference>
<dbReference type="OrthoDB" id="3748241at2"/>